<feature type="region of interest" description="Disordered" evidence="4">
    <location>
        <begin position="263"/>
        <end position="286"/>
    </location>
</feature>
<dbReference type="Proteomes" id="UP000494119">
    <property type="component" value="Unassembled WGS sequence"/>
</dbReference>
<dbReference type="Gene3D" id="3.90.226.10">
    <property type="entry name" value="2-enoyl-CoA Hydratase, Chain A, domain 1"/>
    <property type="match status" value="1"/>
</dbReference>
<evidence type="ECO:0000313" key="6">
    <source>
        <dbReference type="Proteomes" id="UP000494119"/>
    </source>
</evidence>
<comment type="subcellular location">
    <subcellularLocation>
        <location evidence="1">Peroxisome</location>
    </subcellularLocation>
</comment>
<dbReference type="InterPro" id="IPR029045">
    <property type="entry name" value="ClpP/crotonase-like_dom_sf"/>
</dbReference>
<evidence type="ECO:0000256" key="1">
    <source>
        <dbReference type="ARBA" id="ARBA00004275"/>
    </source>
</evidence>
<dbReference type="PANTHER" id="PTHR43684">
    <property type="match status" value="1"/>
</dbReference>
<keyword evidence="3" id="KW-0413">Isomerase</keyword>
<evidence type="ECO:0000256" key="4">
    <source>
        <dbReference type="SAM" id="MobiDB-lite"/>
    </source>
</evidence>
<evidence type="ECO:0000313" key="5">
    <source>
        <dbReference type="EMBL" id="CAB3785957.1"/>
    </source>
</evidence>
<proteinExistence type="predicted"/>
<dbReference type="RefSeq" id="WP_175195141.1">
    <property type="nucleotide sequence ID" value="NZ_CADIKL010000008.1"/>
</dbReference>
<dbReference type="CDD" id="cd06558">
    <property type="entry name" value="crotonase-like"/>
    <property type="match status" value="1"/>
</dbReference>
<dbReference type="PANTHER" id="PTHR43684:SF1">
    <property type="entry name" value="ENOYL-COA DELTA ISOMERASE 2"/>
    <property type="match status" value="1"/>
</dbReference>
<keyword evidence="2" id="KW-0576">Peroxisome</keyword>
<gene>
    <name evidence="5" type="primary">crt_3</name>
    <name evidence="5" type="ORF">LMG28688_02155</name>
</gene>
<dbReference type="SUPFAM" id="SSF52096">
    <property type="entry name" value="ClpP/crotonase"/>
    <property type="match status" value="1"/>
</dbReference>
<dbReference type="InterPro" id="IPR001753">
    <property type="entry name" value="Enoyl-CoA_hydra/iso"/>
</dbReference>
<protein>
    <submittedName>
        <fullName evidence="5">Short-chain-enoyl-CoA hydratase</fullName>
        <ecNumber evidence="5">4.2.1.150</ecNumber>
    </submittedName>
</protein>
<organism evidence="5 6">
    <name type="scientific">Paraburkholderia caffeinitolerans</name>
    <dbReference type="NCBI Taxonomy" id="1723730"/>
    <lineage>
        <taxon>Bacteria</taxon>
        <taxon>Pseudomonadati</taxon>
        <taxon>Pseudomonadota</taxon>
        <taxon>Betaproteobacteria</taxon>
        <taxon>Burkholderiales</taxon>
        <taxon>Burkholderiaceae</taxon>
        <taxon>Paraburkholderia</taxon>
    </lineage>
</organism>
<dbReference type="GO" id="GO:0018812">
    <property type="term" value="F:3-hydroxyacyl-CoA dehydratase activity"/>
    <property type="evidence" value="ECO:0007669"/>
    <property type="project" value="UniProtKB-EC"/>
</dbReference>
<evidence type="ECO:0000256" key="3">
    <source>
        <dbReference type="ARBA" id="ARBA00023235"/>
    </source>
</evidence>
<reference evidence="5 6" key="1">
    <citation type="submission" date="2020-04" db="EMBL/GenBank/DDBJ databases">
        <authorList>
            <person name="De Canck E."/>
        </authorList>
    </citation>
    <scope>NUCLEOTIDE SEQUENCE [LARGE SCALE GENOMIC DNA]</scope>
    <source>
        <strain evidence="5 6">LMG 28688</strain>
    </source>
</reference>
<dbReference type="EMBL" id="CADIKL010000008">
    <property type="protein sequence ID" value="CAB3785957.1"/>
    <property type="molecule type" value="Genomic_DNA"/>
</dbReference>
<dbReference type="Pfam" id="PF00378">
    <property type="entry name" value="ECH_1"/>
    <property type="match status" value="1"/>
</dbReference>
<keyword evidence="5" id="KW-0456">Lyase</keyword>
<name>A0A6J5FS59_9BURK</name>
<dbReference type="GO" id="GO:0004165">
    <property type="term" value="F:delta(3)-delta(2)-enoyl-CoA isomerase activity"/>
    <property type="evidence" value="ECO:0007669"/>
    <property type="project" value="UniProtKB-ARBA"/>
</dbReference>
<feature type="compositionally biased region" description="Basic and acidic residues" evidence="4">
    <location>
        <begin position="268"/>
        <end position="286"/>
    </location>
</feature>
<dbReference type="EC" id="4.2.1.150" evidence="5"/>
<sequence>MTDTILATHADGVATLTFNRPDTLNALSEAMAEALCTRLERLTQEPAVRAIVLTGAGRAFMAGGDVHAMRAALELSPARRERTIGKLVRHAQRSVELIARSSKPVMASVNGTAAGFGLSLVAACDVAITADDAIFTSAYNRLGTSPDGGATFTLPRLMGARTAAEWLYFDERYSAEDALRVGLVNWVVPAAELAKATTERAARLAALSPAAFSHTKHLISDAPRHTLGAQLVAEQRAFLACTAHDDFREGTRAFTERRAPVFGAANRSTDHTPHQANRASREEQTV</sequence>
<dbReference type="InterPro" id="IPR051053">
    <property type="entry name" value="ECH/Chromodomain_protein"/>
</dbReference>
<accession>A0A6J5FS59</accession>
<dbReference type="AlphaFoldDB" id="A0A6J5FS59"/>
<keyword evidence="6" id="KW-1185">Reference proteome</keyword>
<evidence type="ECO:0000256" key="2">
    <source>
        <dbReference type="ARBA" id="ARBA00023140"/>
    </source>
</evidence>